<dbReference type="PANTHER" id="PTHR45833:SF1">
    <property type="entry name" value="METHIONINE SYNTHASE"/>
    <property type="match status" value="1"/>
</dbReference>
<proteinExistence type="predicted"/>
<dbReference type="PANTHER" id="PTHR45833">
    <property type="entry name" value="METHIONINE SYNTHASE"/>
    <property type="match status" value="1"/>
</dbReference>
<dbReference type="InterPro" id="IPR050554">
    <property type="entry name" value="Met_Synthase/Corrinoid"/>
</dbReference>
<accession>A0ABV2YLK8</accession>
<dbReference type="SUPFAM" id="SSF52242">
    <property type="entry name" value="Cobalamin (vitamin B12)-binding domain"/>
    <property type="match status" value="1"/>
</dbReference>
<evidence type="ECO:0000313" key="5">
    <source>
        <dbReference type="EMBL" id="MEU3556598.1"/>
    </source>
</evidence>
<reference evidence="5 6" key="1">
    <citation type="submission" date="2024-06" db="EMBL/GenBank/DDBJ databases">
        <title>The Natural Products Discovery Center: Release of the First 8490 Sequenced Strains for Exploring Actinobacteria Biosynthetic Diversity.</title>
        <authorList>
            <person name="Kalkreuter E."/>
            <person name="Kautsar S.A."/>
            <person name="Yang D."/>
            <person name="Bader C.D."/>
            <person name="Teijaro C.N."/>
            <person name="Fluegel L."/>
            <person name="Davis C.M."/>
            <person name="Simpson J.R."/>
            <person name="Lauterbach L."/>
            <person name="Steele A.D."/>
            <person name="Gui C."/>
            <person name="Meng S."/>
            <person name="Li G."/>
            <person name="Viehrig K."/>
            <person name="Ye F."/>
            <person name="Su P."/>
            <person name="Kiefer A.F."/>
            <person name="Nichols A."/>
            <person name="Cepeda A.J."/>
            <person name="Yan W."/>
            <person name="Fan B."/>
            <person name="Jiang Y."/>
            <person name="Adhikari A."/>
            <person name="Zheng C.-J."/>
            <person name="Schuster L."/>
            <person name="Cowan T.M."/>
            <person name="Smanski M.J."/>
            <person name="Chevrette M.G."/>
            <person name="De Carvalho L.P.S."/>
            <person name="Shen B."/>
        </authorList>
    </citation>
    <scope>NUCLEOTIDE SEQUENCE [LARGE SCALE GENOMIC DNA]</scope>
    <source>
        <strain evidence="5 6">NPDC038104</strain>
    </source>
</reference>
<dbReference type="InterPro" id="IPR036594">
    <property type="entry name" value="Meth_synthase_dom"/>
</dbReference>
<keyword evidence="1" id="KW-0479">Metal-binding</keyword>
<evidence type="ECO:0000256" key="1">
    <source>
        <dbReference type="ARBA" id="ARBA00022723"/>
    </source>
</evidence>
<dbReference type="PROSITE" id="PS51332">
    <property type="entry name" value="B12_BINDING"/>
    <property type="match status" value="1"/>
</dbReference>
<dbReference type="Pfam" id="PF02607">
    <property type="entry name" value="B12-binding_2"/>
    <property type="match status" value="1"/>
</dbReference>
<feature type="region of interest" description="Disordered" evidence="3">
    <location>
        <begin position="1"/>
        <end position="20"/>
    </location>
</feature>
<evidence type="ECO:0000313" key="6">
    <source>
        <dbReference type="Proteomes" id="UP001550850"/>
    </source>
</evidence>
<dbReference type="EMBL" id="JBEZUR010000036">
    <property type="protein sequence ID" value="MEU3556598.1"/>
    <property type="molecule type" value="Genomic_DNA"/>
</dbReference>
<organism evidence="5 6">
    <name type="scientific">Streptomyces fragilis</name>
    <dbReference type="NCBI Taxonomy" id="67301"/>
    <lineage>
        <taxon>Bacteria</taxon>
        <taxon>Bacillati</taxon>
        <taxon>Actinomycetota</taxon>
        <taxon>Actinomycetes</taxon>
        <taxon>Kitasatosporales</taxon>
        <taxon>Streptomycetaceae</taxon>
        <taxon>Streptomyces</taxon>
    </lineage>
</organism>
<gene>
    <name evidence="5" type="ORF">AB0E65_20645</name>
</gene>
<dbReference type="InterPro" id="IPR003759">
    <property type="entry name" value="Cbl-bd_cap"/>
</dbReference>
<evidence type="ECO:0000259" key="4">
    <source>
        <dbReference type="PROSITE" id="PS51332"/>
    </source>
</evidence>
<evidence type="ECO:0000256" key="3">
    <source>
        <dbReference type="SAM" id="MobiDB-lite"/>
    </source>
</evidence>
<keyword evidence="6" id="KW-1185">Reference proteome</keyword>
<dbReference type="Gene3D" id="3.40.50.280">
    <property type="entry name" value="Cobalamin-binding domain"/>
    <property type="match status" value="1"/>
</dbReference>
<dbReference type="InterPro" id="IPR036724">
    <property type="entry name" value="Cobalamin-bd_sf"/>
</dbReference>
<dbReference type="InterPro" id="IPR006158">
    <property type="entry name" value="Cobalamin-bd"/>
</dbReference>
<dbReference type="Proteomes" id="UP001550850">
    <property type="component" value="Unassembled WGS sequence"/>
</dbReference>
<protein>
    <submittedName>
        <fullName evidence="5">Cobalamin-dependent protein</fullName>
    </submittedName>
</protein>
<dbReference type="Gene3D" id="1.10.1240.10">
    <property type="entry name" value="Methionine synthase domain"/>
    <property type="match status" value="1"/>
</dbReference>
<dbReference type="RefSeq" id="WP_108952179.1">
    <property type="nucleotide sequence ID" value="NZ_BEVZ01000002.1"/>
</dbReference>
<evidence type="ECO:0000256" key="2">
    <source>
        <dbReference type="ARBA" id="ARBA00023285"/>
    </source>
</evidence>
<sequence length="373" mass="39959">MTTQHRADGGTDGGGSPWERVPAKVHEDLWEALRQGDEYTASGVVLDAVDAGVSVEDVLLGLIAPVQERIGAEWAANRITVAQEHTATAVNERVMAALAHHPAYRPPPPHRGRITVACVDGEWHSLPARLVAEVLRRRGWDVGFLGAHVPTPHLVADLHASAPRAVALSCSMPRHLPTAHRVVAACQAAGFPVLAGGRAFGPDGRHARTLGADGWAPNAQGAAEVLESGLAGSLPRPAHRPVDDLPHLADQEYSTVTRARQRLVRETLAALEDRFPPMRAYDDVQRERTAEDVAHVVDHLAAALYVDDDELFTSFVSWTADVLTTRGVPAESLDPTLDLLAAHLPDATPRAHRVLAAGRTALTTGLRPRPTAT</sequence>
<feature type="domain" description="B12-binding" evidence="4">
    <location>
        <begin position="111"/>
        <end position="237"/>
    </location>
</feature>
<name>A0ABV2YLK8_9ACTN</name>
<keyword evidence="2" id="KW-0170">Cobalt</keyword>
<dbReference type="Pfam" id="PF02310">
    <property type="entry name" value="B12-binding"/>
    <property type="match status" value="1"/>
</dbReference>
<comment type="caution">
    <text evidence="5">The sequence shown here is derived from an EMBL/GenBank/DDBJ whole genome shotgun (WGS) entry which is preliminary data.</text>
</comment>